<keyword evidence="1" id="KW-0812">Transmembrane</keyword>
<evidence type="ECO:0000256" key="1">
    <source>
        <dbReference type="SAM" id="Phobius"/>
    </source>
</evidence>
<proteinExistence type="predicted"/>
<keyword evidence="1" id="KW-0472">Membrane</keyword>
<protein>
    <submittedName>
        <fullName evidence="2">Uncharacterized protein</fullName>
    </submittedName>
</protein>
<comment type="caution">
    <text evidence="2">The sequence shown here is derived from an EMBL/GenBank/DDBJ whole genome shotgun (WGS) entry which is preliminary data.</text>
</comment>
<gene>
    <name evidence="2" type="ORF">LCGC14_0900550</name>
</gene>
<feature type="transmembrane region" description="Helical" evidence="1">
    <location>
        <begin position="7"/>
        <end position="28"/>
    </location>
</feature>
<accession>A0A0F9S3H7</accession>
<organism evidence="2">
    <name type="scientific">marine sediment metagenome</name>
    <dbReference type="NCBI Taxonomy" id="412755"/>
    <lineage>
        <taxon>unclassified sequences</taxon>
        <taxon>metagenomes</taxon>
        <taxon>ecological metagenomes</taxon>
    </lineage>
</organism>
<keyword evidence="1" id="KW-1133">Transmembrane helix</keyword>
<dbReference type="EMBL" id="LAZR01002931">
    <property type="protein sequence ID" value="KKN23883.1"/>
    <property type="molecule type" value="Genomic_DNA"/>
</dbReference>
<reference evidence="2" key="1">
    <citation type="journal article" date="2015" name="Nature">
        <title>Complex archaea that bridge the gap between prokaryotes and eukaryotes.</title>
        <authorList>
            <person name="Spang A."/>
            <person name="Saw J.H."/>
            <person name="Jorgensen S.L."/>
            <person name="Zaremba-Niedzwiedzka K."/>
            <person name="Martijn J."/>
            <person name="Lind A.E."/>
            <person name="van Eijk R."/>
            <person name="Schleper C."/>
            <person name="Guy L."/>
            <person name="Ettema T.J."/>
        </authorList>
    </citation>
    <scope>NUCLEOTIDE SEQUENCE</scope>
</reference>
<dbReference type="AlphaFoldDB" id="A0A0F9S3H7"/>
<sequence>MKVSVEKLIILICIIFFGYGLVSMVISITIDFSYMFFIFGVINWGIGIVLLIGLYYRLMQYLNKLKKGEYIED</sequence>
<feature type="transmembrane region" description="Helical" evidence="1">
    <location>
        <begin position="34"/>
        <end position="56"/>
    </location>
</feature>
<name>A0A0F9S3H7_9ZZZZ</name>
<evidence type="ECO:0000313" key="2">
    <source>
        <dbReference type="EMBL" id="KKN23883.1"/>
    </source>
</evidence>